<evidence type="ECO:0000256" key="2">
    <source>
        <dbReference type="SAM" id="Phobius"/>
    </source>
</evidence>
<feature type="transmembrane region" description="Helical" evidence="2">
    <location>
        <begin position="223"/>
        <end position="242"/>
    </location>
</feature>
<sequence length="448" mass="48413">MAAGTIVTLSSQQQLLERLLHLARLDHELALVSGPKGAGKSTLAGLLAQQSDLLTPVVLDARLITSQTVFREALLEQWFPGAVFDADDLLVDSVTRLQPAAAGKRLLVVDNAQWLTDPQLQELASMSLALLPEQRPFMVLLGLPSWASGVRSLLQTQQMPVLELEVPELSEEDKVQLCTLCDIAPADDLLAGLRYPGDLTSGTEVSMKTPEYRQWLEQKPVKILLTGLILIGLGIVIALLVGKDTPPAQVSQPFQAEPLPAEPAPALTLPAEPAQPSAGSETKAGSLVSDWPVEPLPESPTVSPQVVASPDDSSKERVVIDDEVVSQLMQRKTVTAVKEQVASKPQNTQPKTTDTRMALSKKEAGHYTLQLMASRDQGALNQLVSRHRLSPAWVYSRTLNGQPWYVLVHGDFASAEQARAAIGSLPAELRAAKPWPKPFGQVQKEATP</sequence>
<evidence type="ECO:0000256" key="1">
    <source>
        <dbReference type="SAM" id="MobiDB-lite"/>
    </source>
</evidence>
<keyword evidence="2" id="KW-0472">Membrane</keyword>
<dbReference type="PROSITE" id="PS51724">
    <property type="entry name" value="SPOR"/>
    <property type="match status" value="1"/>
</dbReference>
<evidence type="ECO:0000313" key="7">
    <source>
        <dbReference type="Proteomes" id="UP000295058"/>
    </source>
</evidence>
<reference evidence="4 6" key="1">
    <citation type="submission" date="2017-08" db="EMBL/GenBank/DDBJ databases">
        <title>Draft Genome Sequence of the Marine Bacterium Oceanimonas baumannii ATCC 700832.</title>
        <authorList>
            <person name="Mcclelland W.D."/>
            <person name="Brennan M.A."/>
            <person name="Trachtenberg A.M."/>
            <person name="Maclea K.S."/>
        </authorList>
    </citation>
    <scope>NUCLEOTIDE SEQUENCE [LARGE SCALE GENOMIC DNA]</scope>
    <source>
        <strain evidence="4 6">ATCC 700832</strain>
    </source>
</reference>
<reference evidence="5 7" key="2">
    <citation type="submission" date="2019-03" db="EMBL/GenBank/DDBJ databases">
        <title>Genomic Encyclopedia of Archaeal and Bacterial Type Strains, Phase II (KMG-II): from individual species to whole genera.</title>
        <authorList>
            <person name="Goeker M."/>
        </authorList>
    </citation>
    <scope>NUCLEOTIDE SEQUENCE [LARGE SCALE GENOMIC DNA]</scope>
    <source>
        <strain evidence="5 7">DSM 15594</strain>
    </source>
</reference>
<accession>A0A235CM03</accession>
<dbReference type="PANTHER" id="PTHR35894:SF1">
    <property type="entry name" value="PHOSPHORIBULOKINASE _ URIDINE KINASE FAMILY"/>
    <property type="match status" value="1"/>
</dbReference>
<gene>
    <name evidence="4" type="ORF">B6S09_04070</name>
    <name evidence="5" type="ORF">LY04_00943</name>
</gene>
<dbReference type="InterPro" id="IPR036680">
    <property type="entry name" value="SPOR-like_sf"/>
</dbReference>
<dbReference type="OrthoDB" id="6189127at2"/>
<evidence type="ECO:0000313" key="4">
    <source>
        <dbReference type="EMBL" id="OYD25404.1"/>
    </source>
</evidence>
<feature type="domain" description="SPOR" evidence="3">
    <location>
        <begin position="361"/>
        <end position="438"/>
    </location>
</feature>
<dbReference type="InterPro" id="IPR052026">
    <property type="entry name" value="ExeA_AAA_ATPase_DNA-bind"/>
</dbReference>
<dbReference type="CDD" id="cd02019">
    <property type="entry name" value="NK"/>
    <property type="match status" value="1"/>
</dbReference>
<keyword evidence="2" id="KW-1133">Transmembrane helix</keyword>
<feature type="compositionally biased region" description="Low complexity" evidence="1">
    <location>
        <begin position="252"/>
        <end position="276"/>
    </location>
</feature>
<dbReference type="Pfam" id="PF13401">
    <property type="entry name" value="AAA_22"/>
    <property type="match status" value="1"/>
</dbReference>
<protein>
    <submittedName>
        <fullName evidence="5">DamX protein</fullName>
    </submittedName>
</protein>
<dbReference type="InterPro" id="IPR049945">
    <property type="entry name" value="AAA_22"/>
</dbReference>
<dbReference type="RefSeq" id="WP_094277235.1">
    <property type="nucleotide sequence ID" value="NZ_NQJF01000003.1"/>
</dbReference>
<dbReference type="EMBL" id="NQJF01000003">
    <property type="protein sequence ID" value="OYD25404.1"/>
    <property type="molecule type" value="Genomic_DNA"/>
</dbReference>
<dbReference type="Pfam" id="PF05036">
    <property type="entry name" value="SPOR"/>
    <property type="match status" value="1"/>
</dbReference>
<evidence type="ECO:0000313" key="6">
    <source>
        <dbReference type="Proteomes" id="UP000243640"/>
    </source>
</evidence>
<dbReference type="Gene3D" id="3.40.50.300">
    <property type="entry name" value="P-loop containing nucleotide triphosphate hydrolases"/>
    <property type="match status" value="1"/>
</dbReference>
<comment type="caution">
    <text evidence="4">The sequence shown here is derived from an EMBL/GenBank/DDBJ whole genome shotgun (WGS) entry which is preliminary data.</text>
</comment>
<dbReference type="SUPFAM" id="SSF52540">
    <property type="entry name" value="P-loop containing nucleoside triphosphate hydrolases"/>
    <property type="match status" value="1"/>
</dbReference>
<dbReference type="EMBL" id="SODO01000002">
    <property type="protein sequence ID" value="TDW61405.1"/>
    <property type="molecule type" value="Genomic_DNA"/>
</dbReference>
<dbReference type="InterPro" id="IPR007730">
    <property type="entry name" value="SPOR-like_dom"/>
</dbReference>
<dbReference type="PANTHER" id="PTHR35894">
    <property type="entry name" value="GENERAL SECRETION PATHWAY PROTEIN A-RELATED"/>
    <property type="match status" value="1"/>
</dbReference>
<evidence type="ECO:0000313" key="5">
    <source>
        <dbReference type="EMBL" id="TDW61405.1"/>
    </source>
</evidence>
<dbReference type="Proteomes" id="UP000295058">
    <property type="component" value="Unassembled WGS sequence"/>
</dbReference>
<keyword evidence="7" id="KW-1185">Reference proteome</keyword>
<feature type="region of interest" description="Disordered" evidence="1">
    <location>
        <begin position="251"/>
        <end position="316"/>
    </location>
</feature>
<dbReference type="GO" id="GO:0016887">
    <property type="term" value="F:ATP hydrolysis activity"/>
    <property type="evidence" value="ECO:0007669"/>
    <property type="project" value="InterPro"/>
</dbReference>
<keyword evidence="2" id="KW-0812">Transmembrane</keyword>
<dbReference type="Proteomes" id="UP000243640">
    <property type="component" value="Unassembled WGS sequence"/>
</dbReference>
<dbReference type="SUPFAM" id="SSF110997">
    <property type="entry name" value="Sporulation related repeat"/>
    <property type="match status" value="1"/>
</dbReference>
<dbReference type="InterPro" id="IPR027417">
    <property type="entry name" value="P-loop_NTPase"/>
</dbReference>
<dbReference type="Gene3D" id="3.30.70.1070">
    <property type="entry name" value="Sporulation related repeat"/>
    <property type="match status" value="1"/>
</dbReference>
<dbReference type="GO" id="GO:0042834">
    <property type="term" value="F:peptidoglycan binding"/>
    <property type="evidence" value="ECO:0007669"/>
    <property type="project" value="InterPro"/>
</dbReference>
<name>A0A235CM03_9GAMM</name>
<evidence type="ECO:0000259" key="3">
    <source>
        <dbReference type="PROSITE" id="PS51724"/>
    </source>
</evidence>
<proteinExistence type="predicted"/>
<dbReference type="AlphaFoldDB" id="A0A235CM03"/>
<organism evidence="4 6">
    <name type="scientific">Oceanimonas baumannii</name>
    <dbReference type="NCBI Taxonomy" id="129578"/>
    <lineage>
        <taxon>Bacteria</taxon>
        <taxon>Pseudomonadati</taxon>
        <taxon>Pseudomonadota</taxon>
        <taxon>Gammaproteobacteria</taxon>
        <taxon>Aeromonadales</taxon>
        <taxon>Aeromonadaceae</taxon>
        <taxon>Oceanimonas</taxon>
    </lineage>
</organism>